<comment type="similarity">
    <text evidence="2">Belongs to the strictosidine synthase family.</text>
</comment>
<dbReference type="PANTHER" id="PTHR10426:SF68">
    <property type="entry name" value="OS07G0614000 PROTEIN"/>
    <property type="match status" value="1"/>
</dbReference>
<accession>A0A3L6FU10</accession>
<evidence type="ECO:0000256" key="3">
    <source>
        <dbReference type="ARBA" id="ARBA00022554"/>
    </source>
</evidence>
<dbReference type="InterPro" id="IPR018119">
    <property type="entry name" value="Strictosidine_synth_cons-reg"/>
</dbReference>
<dbReference type="ExpressionAtlas" id="A0A3L6FU10">
    <property type="expression patterns" value="baseline and differential"/>
</dbReference>
<dbReference type="EMBL" id="NCVQ01000003">
    <property type="protein sequence ID" value="PWZ38342.1"/>
    <property type="molecule type" value="Genomic_DNA"/>
</dbReference>
<dbReference type="Pfam" id="PF03088">
    <property type="entry name" value="Str_synth"/>
    <property type="match status" value="1"/>
</dbReference>
<evidence type="ECO:0000256" key="2">
    <source>
        <dbReference type="ARBA" id="ARBA00009191"/>
    </source>
</evidence>
<dbReference type="GO" id="GO:0005773">
    <property type="term" value="C:vacuole"/>
    <property type="evidence" value="ECO:0007669"/>
    <property type="project" value="UniProtKB-SubCell"/>
</dbReference>
<dbReference type="SUPFAM" id="SSF63829">
    <property type="entry name" value="Calcium-dependent phosphotriesterase"/>
    <property type="match status" value="1"/>
</dbReference>
<comment type="subcellular location">
    <subcellularLocation>
        <location evidence="1">Vacuole</location>
    </subcellularLocation>
</comment>
<feature type="domain" description="Strictosidine synthase conserved region" evidence="6">
    <location>
        <begin position="154"/>
        <end position="237"/>
    </location>
</feature>
<dbReference type="FunFam" id="2.120.10.30:FF:000066">
    <property type="entry name" value="ABC transporter permease protein"/>
    <property type="match status" value="1"/>
</dbReference>
<dbReference type="Gene3D" id="2.120.10.30">
    <property type="entry name" value="TolB, C-terminal domain"/>
    <property type="match status" value="1"/>
</dbReference>
<feature type="signal peptide" evidence="5">
    <location>
        <begin position="1"/>
        <end position="22"/>
    </location>
</feature>
<dbReference type="Pfam" id="PF20067">
    <property type="entry name" value="SSL_N"/>
    <property type="match status" value="1"/>
</dbReference>
<reference evidence="7 8" key="1">
    <citation type="journal article" date="2018" name="Nat. Genet.">
        <title>Extensive intraspecific gene order and gene structural variations between Mo17 and other maize genomes.</title>
        <authorList>
            <person name="Sun S."/>
            <person name="Zhou Y."/>
            <person name="Chen J."/>
            <person name="Shi J."/>
            <person name="Zhao H."/>
            <person name="Zhao H."/>
            <person name="Song W."/>
            <person name="Zhang M."/>
            <person name="Cui Y."/>
            <person name="Dong X."/>
            <person name="Liu H."/>
            <person name="Ma X."/>
            <person name="Jiao Y."/>
            <person name="Wang B."/>
            <person name="Wei X."/>
            <person name="Stein J.C."/>
            <person name="Glaubitz J.C."/>
            <person name="Lu F."/>
            <person name="Yu G."/>
            <person name="Liang C."/>
            <person name="Fengler K."/>
            <person name="Li B."/>
            <person name="Rafalski A."/>
            <person name="Schnable P.S."/>
            <person name="Ware D.H."/>
            <person name="Buckler E.S."/>
            <person name="Lai J."/>
        </authorList>
    </citation>
    <scope>NUCLEOTIDE SEQUENCE [LARGE SCALE GENOMIC DNA]</scope>
    <source>
        <strain evidence="8">cv. Missouri 17</strain>
        <tissue evidence="7">Seedling</tissue>
    </source>
</reference>
<name>A0A3L6FU10_MAIZE</name>
<protein>
    <submittedName>
        <fullName evidence="7">Protein STRICTOSIDINE SYNTHASE-LIKE 13</fullName>
    </submittedName>
</protein>
<dbReference type="PANTHER" id="PTHR10426">
    <property type="entry name" value="STRICTOSIDINE SYNTHASE-RELATED"/>
    <property type="match status" value="1"/>
</dbReference>
<sequence length="371" mass="39888">MTPGLLAAAAAAVLVAVAASLAAHVTLNCPVQPVPSHRPPPTPPPNNLLQRLEKLGEGALDAPEDVYVDAAAGGALYTATRDGWLQRMMHPNNGSWERWRFVGGTGLLGVAPSADGTMLVCDADKGLLRVGDEGVTLLASEVEGSPIRFADAAIEASDGTVYFSDASTRFGFDLWFHDFLEFSSTGRLLRYDPRSGETSVVLDRLGFANGVALPRDEAFVVVCETMRFRCIKVWLKGDKAGEAETFVDLPGWPDNIRLGSDGHFWIAVLQLRSPWLDFITRWTFTKRVVASFPALSEWSKGAAKGAMVAQVSEDGTILRVLDDSQGKVITFVTSVTEFNGDIFLGSLATNFVGKLSLARVAQEQEQGAVSS</sequence>
<evidence type="ECO:0000313" key="7">
    <source>
        <dbReference type="EMBL" id="PWZ38342.1"/>
    </source>
</evidence>
<gene>
    <name evidence="7" type="primary">SSL13_2</name>
    <name evidence="7" type="ORF">Zm00014a_035583</name>
</gene>
<keyword evidence="4" id="KW-0325">Glycoprotein</keyword>
<keyword evidence="3" id="KW-0926">Vacuole</keyword>
<evidence type="ECO:0000256" key="1">
    <source>
        <dbReference type="ARBA" id="ARBA00004116"/>
    </source>
</evidence>
<comment type="caution">
    <text evidence="7">The sequence shown here is derived from an EMBL/GenBank/DDBJ whole genome shotgun (WGS) entry which is preliminary data.</text>
</comment>
<proteinExistence type="inferred from homology"/>
<organism evidence="7 8">
    <name type="scientific">Zea mays</name>
    <name type="common">Maize</name>
    <dbReference type="NCBI Taxonomy" id="4577"/>
    <lineage>
        <taxon>Eukaryota</taxon>
        <taxon>Viridiplantae</taxon>
        <taxon>Streptophyta</taxon>
        <taxon>Embryophyta</taxon>
        <taxon>Tracheophyta</taxon>
        <taxon>Spermatophyta</taxon>
        <taxon>Magnoliopsida</taxon>
        <taxon>Liliopsida</taxon>
        <taxon>Poales</taxon>
        <taxon>Poaceae</taxon>
        <taxon>PACMAD clade</taxon>
        <taxon>Panicoideae</taxon>
        <taxon>Andropogonodae</taxon>
        <taxon>Andropogoneae</taxon>
        <taxon>Tripsacinae</taxon>
        <taxon>Zea</taxon>
    </lineage>
</organism>
<dbReference type="Proteomes" id="UP000251960">
    <property type="component" value="Chromosome 2"/>
</dbReference>
<evidence type="ECO:0000313" key="8">
    <source>
        <dbReference type="Proteomes" id="UP000251960"/>
    </source>
</evidence>
<dbReference type="AlphaFoldDB" id="A0A3L6FU10"/>
<dbReference type="InterPro" id="IPR011042">
    <property type="entry name" value="6-blade_b-propeller_TolB-like"/>
</dbReference>
<feature type="chain" id="PRO_5018267440" evidence="5">
    <location>
        <begin position="23"/>
        <end position="371"/>
    </location>
</feature>
<evidence type="ECO:0000256" key="4">
    <source>
        <dbReference type="ARBA" id="ARBA00023180"/>
    </source>
</evidence>
<evidence type="ECO:0000259" key="6">
    <source>
        <dbReference type="Pfam" id="PF03088"/>
    </source>
</evidence>
<keyword evidence="5" id="KW-0732">Signal</keyword>
<evidence type="ECO:0000256" key="5">
    <source>
        <dbReference type="SAM" id="SignalP"/>
    </source>
</evidence>